<evidence type="ECO:0008006" key="3">
    <source>
        <dbReference type="Google" id="ProtNLM"/>
    </source>
</evidence>
<accession>A0ABT9P8M5</accession>
<protein>
    <recommendedName>
        <fullName evidence="3">Methyltransferase family protein</fullName>
    </recommendedName>
</protein>
<gene>
    <name evidence="1" type="ORF">J2S57_004259</name>
</gene>
<organism evidence="1 2">
    <name type="scientific">Kineosporia succinea</name>
    <dbReference type="NCBI Taxonomy" id="84632"/>
    <lineage>
        <taxon>Bacteria</taxon>
        <taxon>Bacillati</taxon>
        <taxon>Actinomycetota</taxon>
        <taxon>Actinomycetes</taxon>
        <taxon>Kineosporiales</taxon>
        <taxon>Kineosporiaceae</taxon>
        <taxon>Kineosporia</taxon>
    </lineage>
</organism>
<dbReference type="EMBL" id="JAUSQZ010000001">
    <property type="protein sequence ID" value="MDP9828510.1"/>
    <property type="molecule type" value="Genomic_DNA"/>
</dbReference>
<dbReference type="Gene3D" id="3.40.50.150">
    <property type="entry name" value="Vaccinia Virus protein VP39"/>
    <property type="match status" value="1"/>
</dbReference>
<dbReference type="Pfam" id="PF13578">
    <property type="entry name" value="Methyltransf_24"/>
    <property type="match status" value="1"/>
</dbReference>
<reference evidence="1 2" key="1">
    <citation type="submission" date="2023-07" db="EMBL/GenBank/DDBJ databases">
        <title>Sequencing the genomes of 1000 actinobacteria strains.</title>
        <authorList>
            <person name="Klenk H.-P."/>
        </authorList>
    </citation>
    <scope>NUCLEOTIDE SEQUENCE [LARGE SCALE GENOMIC DNA]</scope>
    <source>
        <strain evidence="1 2">DSM 44388</strain>
    </source>
</reference>
<keyword evidence="2" id="KW-1185">Reference proteome</keyword>
<dbReference type="InterPro" id="IPR029063">
    <property type="entry name" value="SAM-dependent_MTases_sf"/>
</dbReference>
<comment type="caution">
    <text evidence="1">The sequence shown here is derived from an EMBL/GenBank/DDBJ whole genome shotgun (WGS) entry which is preliminary data.</text>
</comment>
<name>A0ABT9P8M5_9ACTN</name>
<evidence type="ECO:0000313" key="1">
    <source>
        <dbReference type="EMBL" id="MDP9828510.1"/>
    </source>
</evidence>
<proteinExistence type="predicted"/>
<dbReference type="SUPFAM" id="SSF53335">
    <property type="entry name" value="S-adenosyl-L-methionine-dependent methyltransferases"/>
    <property type="match status" value="1"/>
</dbReference>
<dbReference type="RefSeq" id="WP_307245762.1">
    <property type="nucleotide sequence ID" value="NZ_JAUSQZ010000001.1"/>
</dbReference>
<evidence type="ECO:0000313" key="2">
    <source>
        <dbReference type="Proteomes" id="UP001235712"/>
    </source>
</evidence>
<dbReference type="Proteomes" id="UP001235712">
    <property type="component" value="Unassembled WGS sequence"/>
</dbReference>
<sequence>MAQRWAQDTTARALKPVLTVLDRRIERLARKRARQVLSESSEVLDLRTEVLQLRTELEKMRTGGYAVDLLLGSQGRRSTRLISEERLRTLAAQIAETTGAPDAYGRVVQAYRTLFELELRGVGRLAGGAPNILGKLATTPLLDPPNGEILEIGTLFGLFSGGMARQISRVGLNYRLTIIDPLADVQLQVKELKADTSGSPVTETVVRENLALAGVDPNRMRLVKGFSEDPKVQAAVSDREYGVVIIDGDHSAEGVANDLVFAEKIVAPGGIVVLDDYGDKNWPGVERATKAHLAGESRFEVAGVVATSAFLRALPEPVRGQRIPVARQADLTQLERQKQR</sequence>